<evidence type="ECO:0000313" key="2">
    <source>
        <dbReference type="EMBL" id="PRY24059.1"/>
    </source>
</evidence>
<dbReference type="EMBL" id="PVZG01000014">
    <property type="protein sequence ID" value="PRY24059.1"/>
    <property type="molecule type" value="Genomic_DNA"/>
</dbReference>
<feature type="compositionally biased region" description="Basic and acidic residues" evidence="1">
    <location>
        <begin position="27"/>
        <end position="44"/>
    </location>
</feature>
<sequence length="587" mass="64538">MTSAPKPRKLTVIPGDGEPVESATARANRERQERFAAKQAEKHEKARLAEKRRQQIADERQALLDSGLRPIELISDPAAIRDLTAAVDEGLLPETYVREGRVVVIEEPSGAEHEDDETAKTVEIVTADTFNRLMAQHAFVFERRREKLPDGSYDETLIEVTPAAHVARAVLDSRRWKLRPLKGIVTAPTFRSDGTLVQDPGYDELARVIYSPTLTLDRVADIPADRDVYQAKVFLFESLLADFPWVGPSRANFIGALVGPLLRAYLGDALLPMLAVDATSPGTGKSLLASILKGTYSGVIRPWVGKDEELRKAITSLLLDRGGQVVVLDNVGKGESVDQPTLAALLTMKVWSDRILGVSGSVRVPNDRLWVVTGNSLSIGGDLGSRTVLVRLDAKQPDPSKRPSSGFALGDLEEWLAASSNRAILLWHLLVLVRRWIADGAPRVETPMRTFTAWASAAAGFLEWLGEGGQFLTNAASLAEVDEEEAQYGAFYAKWWELFPDRVVSCSELIESTMSDGAPELRRNWGSAFIRRRDGSIPTAVGLGKFLTPERGRFRGGYRLNGFWDTKSKTWSYSVTPQGCPIPEGAQ</sequence>
<comment type="caution">
    <text evidence="2">The sequence shown here is derived from an EMBL/GenBank/DDBJ whole genome shotgun (WGS) entry which is preliminary data.</text>
</comment>
<proteinExistence type="predicted"/>
<name>A0A2T0RS81_9ACTN</name>
<feature type="region of interest" description="Disordered" evidence="1">
    <location>
        <begin position="1"/>
        <end position="44"/>
    </location>
</feature>
<keyword evidence="3" id="KW-1185">Reference proteome</keyword>
<evidence type="ECO:0000313" key="3">
    <source>
        <dbReference type="Proteomes" id="UP000239209"/>
    </source>
</evidence>
<accession>A0A2T0RS81</accession>
<protein>
    <submittedName>
        <fullName evidence="2">Uncharacterized protein</fullName>
    </submittedName>
</protein>
<dbReference type="RefSeq" id="WP_106129451.1">
    <property type="nucleotide sequence ID" value="NZ_PVZG01000014.1"/>
</dbReference>
<gene>
    <name evidence="2" type="ORF">CLV70_114192</name>
</gene>
<reference evidence="2 3" key="1">
    <citation type="submission" date="2018-03" db="EMBL/GenBank/DDBJ databases">
        <title>Genomic Encyclopedia of Archaeal and Bacterial Type Strains, Phase II (KMG-II): from individual species to whole genera.</title>
        <authorList>
            <person name="Goeker M."/>
        </authorList>
    </citation>
    <scope>NUCLEOTIDE SEQUENCE [LARGE SCALE GENOMIC DNA]</scope>
    <source>
        <strain evidence="2 3">DSM 45348</strain>
    </source>
</reference>
<dbReference type="AlphaFoldDB" id="A0A2T0RS81"/>
<organism evidence="2 3">
    <name type="scientific">Pseudosporangium ferrugineum</name>
    <dbReference type="NCBI Taxonomy" id="439699"/>
    <lineage>
        <taxon>Bacteria</taxon>
        <taxon>Bacillati</taxon>
        <taxon>Actinomycetota</taxon>
        <taxon>Actinomycetes</taxon>
        <taxon>Micromonosporales</taxon>
        <taxon>Micromonosporaceae</taxon>
        <taxon>Pseudosporangium</taxon>
    </lineage>
</organism>
<dbReference type="Proteomes" id="UP000239209">
    <property type="component" value="Unassembled WGS sequence"/>
</dbReference>
<dbReference type="OrthoDB" id="123525at2"/>
<evidence type="ECO:0000256" key="1">
    <source>
        <dbReference type="SAM" id="MobiDB-lite"/>
    </source>
</evidence>